<evidence type="ECO:0000313" key="11">
    <source>
        <dbReference type="Proteomes" id="UP000799757"/>
    </source>
</evidence>
<dbReference type="AlphaFoldDB" id="A0A6A6XGN7"/>
<dbReference type="InterPro" id="IPR003661">
    <property type="entry name" value="HisK_dim/P_dom"/>
</dbReference>
<dbReference type="Gene3D" id="1.10.287.130">
    <property type="match status" value="1"/>
</dbReference>
<dbReference type="PANTHER" id="PTHR43047">
    <property type="entry name" value="TWO-COMPONENT HISTIDINE PROTEIN KINASE"/>
    <property type="match status" value="1"/>
</dbReference>
<organism evidence="10 11">
    <name type="scientific">Melanomma pulvis-pyrius CBS 109.77</name>
    <dbReference type="NCBI Taxonomy" id="1314802"/>
    <lineage>
        <taxon>Eukaryota</taxon>
        <taxon>Fungi</taxon>
        <taxon>Dikarya</taxon>
        <taxon>Ascomycota</taxon>
        <taxon>Pezizomycotina</taxon>
        <taxon>Dothideomycetes</taxon>
        <taxon>Pleosporomycetidae</taxon>
        <taxon>Pleosporales</taxon>
        <taxon>Melanommataceae</taxon>
        <taxon>Melanomma</taxon>
    </lineage>
</organism>
<evidence type="ECO:0000256" key="6">
    <source>
        <dbReference type="PROSITE-ProRule" id="PRU00169"/>
    </source>
</evidence>
<dbReference type="PANTHER" id="PTHR43047:SF2">
    <property type="entry name" value="HISTIDINE KINASE M7"/>
    <property type="match status" value="1"/>
</dbReference>
<feature type="domain" description="Histidine kinase" evidence="8">
    <location>
        <begin position="475"/>
        <end position="649"/>
    </location>
</feature>
<proteinExistence type="predicted"/>
<feature type="modified residue" description="4-aspartylphosphate" evidence="6">
    <location>
        <position position="816"/>
    </location>
</feature>
<keyword evidence="3 6" id="KW-0597">Phosphoprotein</keyword>
<dbReference type="InterPro" id="IPR004358">
    <property type="entry name" value="Sig_transdc_His_kin-like_C"/>
</dbReference>
<keyword evidence="11" id="KW-1185">Reference proteome</keyword>
<evidence type="ECO:0000259" key="8">
    <source>
        <dbReference type="PROSITE" id="PS50109"/>
    </source>
</evidence>
<evidence type="ECO:0000256" key="4">
    <source>
        <dbReference type="ARBA" id="ARBA00022679"/>
    </source>
</evidence>
<evidence type="ECO:0000256" key="2">
    <source>
        <dbReference type="ARBA" id="ARBA00012438"/>
    </source>
</evidence>
<dbReference type="GO" id="GO:0009927">
    <property type="term" value="F:histidine phosphotransfer kinase activity"/>
    <property type="evidence" value="ECO:0007669"/>
    <property type="project" value="TreeGrafter"/>
</dbReference>
<dbReference type="Proteomes" id="UP000799757">
    <property type="component" value="Unassembled WGS sequence"/>
</dbReference>
<dbReference type="FunFam" id="1.10.287.130:FF:000100">
    <property type="entry name" value="Sensor histidine kinase/response regulator"/>
    <property type="match status" value="1"/>
</dbReference>
<dbReference type="PRINTS" id="PR00344">
    <property type="entry name" value="BCTRLSENSOR"/>
</dbReference>
<evidence type="ECO:0000259" key="9">
    <source>
        <dbReference type="PROSITE" id="PS50110"/>
    </source>
</evidence>
<name>A0A6A6XGN7_9PLEO</name>
<dbReference type="GO" id="GO:0005886">
    <property type="term" value="C:plasma membrane"/>
    <property type="evidence" value="ECO:0007669"/>
    <property type="project" value="TreeGrafter"/>
</dbReference>
<keyword evidence="4" id="KW-0808">Transferase</keyword>
<dbReference type="Pfam" id="PF00072">
    <property type="entry name" value="Response_reg"/>
    <property type="match status" value="1"/>
</dbReference>
<dbReference type="OrthoDB" id="60033at2759"/>
<dbReference type="SMART" id="SM00387">
    <property type="entry name" value="HATPase_c"/>
    <property type="match status" value="1"/>
</dbReference>
<comment type="catalytic activity">
    <reaction evidence="1">
        <text>ATP + protein L-histidine = ADP + protein N-phospho-L-histidine.</text>
        <dbReference type="EC" id="2.7.13.3"/>
    </reaction>
</comment>
<dbReference type="EC" id="2.7.13.3" evidence="2"/>
<gene>
    <name evidence="10" type="ORF">K505DRAFT_360024</name>
</gene>
<dbReference type="SUPFAM" id="SSF52172">
    <property type="entry name" value="CheY-like"/>
    <property type="match status" value="1"/>
</dbReference>
<evidence type="ECO:0000256" key="3">
    <source>
        <dbReference type="ARBA" id="ARBA00022553"/>
    </source>
</evidence>
<dbReference type="InterPro" id="IPR005467">
    <property type="entry name" value="His_kinase_dom"/>
</dbReference>
<accession>A0A6A6XGN7</accession>
<dbReference type="SUPFAM" id="SSF55874">
    <property type="entry name" value="ATPase domain of HSP90 chaperone/DNA topoisomerase II/histidine kinase"/>
    <property type="match status" value="1"/>
</dbReference>
<dbReference type="InterPro" id="IPR036890">
    <property type="entry name" value="HATPase_C_sf"/>
</dbReference>
<feature type="compositionally biased region" description="Polar residues" evidence="7">
    <location>
        <begin position="713"/>
        <end position="745"/>
    </location>
</feature>
<dbReference type="PROSITE" id="PS50110">
    <property type="entry name" value="RESPONSE_REGULATORY"/>
    <property type="match status" value="1"/>
</dbReference>
<feature type="region of interest" description="Disordered" evidence="7">
    <location>
        <begin position="708"/>
        <end position="745"/>
    </location>
</feature>
<dbReference type="CDD" id="cd00082">
    <property type="entry name" value="HisKA"/>
    <property type="match status" value="1"/>
</dbReference>
<dbReference type="PROSITE" id="PS50109">
    <property type="entry name" value="HIS_KIN"/>
    <property type="match status" value="1"/>
</dbReference>
<evidence type="ECO:0000256" key="1">
    <source>
        <dbReference type="ARBA" id="ARBA00000085"/>
    </source>
</evidence>
<dbReference type="InterPro" id="IPR036097">
    <property type="entry name" value="HisK_dim/P_sf"/>
</dbReference>
<dbReference type="Gene3D" id="3.40.50.2300">
    <property type="match status" value="1"/>
</dbReference>
<dbReference type="EMBL" id="MU001853">
    <property type="protein sequence ID" value="KAF2795626.1"/>
    <property type="molecule type" value="Genomic_DNA"/>
</dbReference>
<keyword evidence="5 10" id="KW-0418">Kinase</keyword>
<evidence type="ECO:0000256" key="5">
    <source>
        <dbReference type="ARBA" id="ARBA00022777"/>
    </source>
</evidence>
<dbReference type="InterPro" id="IPR001789">
    <property type="entry name" value="Sig_transdc_resp-reg_receiver"/>
</dbReference>
<sequence length="899" mass="98468">MIEPSTVPPDIVERETLCLSTPTPGMVAHGGDLGFKEELLRLYSFPESNAAESLVKLKDVLRKADSESFWPLLTEGLANIADAQYAFVSKRILVDDDDLAVEMPPIGEPGACLMGLAFYVNDGHGTKHQLRNFKYHAYSCPCAYMKHDKIFIIPEKLNDFIVNNPNELVVPGEAYLGIPLFAEGKCFAHFGVMWSHEGAARRQLGWGYLEMLFHSLEDLILKRVLEGDSFAKLAEKVHDERPRIVPHESISVAQSLKPYARSLSHELRTPMQGVVGMLDVMMANVKEASEGQKDSRIRGILDTLRENIENVQDSSRRAVEAADNVVHAYDMNMGVPETPLSPLDKDPASLNSILRDRRPDILVGGQNLPISQYRGLKRKWDGTVWPSRNAPNLQPRVSRAARRRIRYSFSEEPPAPTSISGILAKSTTGIDTMDKTCSHGASQTHCDRDSSSSPLFASEHSIVPGLRNTNVREVLQYVINDALKVGGRPDSAIAEETDLGEIIEVRTRSSNGQANTKTIEWMVSPEVGTILIDERDLAKMISCVILNAIKFTDNGSITLKAALSTHARYIVINVKDSGTGIPAAFLPNLFKPFSREDDSTTRTSEGLGLGLLVAKGLARKLGGDLLCLRSNVSGPEKGSEFEMRVPLVPGDVCSRPASPCGSPTPSTRSHVSVDADTPPFYGAQQATTPSILSPTNIDLNIAIQDNPPLISGTPKSAPSLQHLSLPTPLPTSSAQSRPASKSRTISDSGIFDRDLARKLPLNFLVVEDNKINRKLLINMLQKLGYSEISEAYDGNNAVEQMRKERPGKAIDVILMDLWMPLLDGFQAAEKILKMGWSSIPTILAVSADVTDGAYERATKAGMKGFLTKPFQIRDLEKLIVQYCSSSTVSLEEAPLDANL</sequence>
<dbReference type="CDD" id="cd17546">
    <property type="entry name" value="REC_hyHK_CKI1_RcsC-like"/>
    <property type="match status" value="1"/>
</dbReference>
<dbReference type="SMART" id="SM00448">
    <property type="entry name" value="REC"/>
    <property type="match status" value="1"/>
</dbReference>
<feature type="domain" description="Response regulatory" evidence="9">
    <location>
        <begin position="762"/>
        <end position="883"/>
    </location>
</feature>
<evidence type="ECO:0000256" key="7">
    <source>
        <dbReference type="SAM" id="MobiDB-lite"/>
    </source>
</evidence>
<dbReference type="InterPro" id="IPR003594">
    <property type="entry name" value="HATPase_dom"/>
</dbReference>
<protein>
    <recommendedName>
        <fullName evidence="2">histidine kinase</fullName>
        <ecNumber evidence="2">2.7.13.3</ecNumber>
    </recommendedName>
</protein>
<reference evidence="10" key="1">
    <citation type="journal article" date="2020" name="Stud. Mycol.">
        <title>101 Dothideomycetes genomes: a test case for predicting lifestyles and emergence of pathogens.</title>
        <authorList>
            <person name="Haridas S."/>
            <person name="Albert R."/>
            <person name="Binder M."/>
            <person name="Bloem J."/>
            <person name="Labutti K."/>
            <person name="Salamov A."/>
            <person name="Andreopoulos B."/>
            <person name="Baker S."/>
            <person name="Barry K."/>
            <person name="Bills G."/>
            <person name="Bluhm B."/>
            <person name="Cannon C."/>
            <person name="Castanera R."/>
            <person name="Culley D."/>
            <person name="Daum C."/>
            <person name="Ezra D."/>
            <person name="Gonzalez J."/>
            <person name="Henrissat B."/>
            <person name="Kuo A."/>
            <person name="Liang C."/>
            <person name="Lipzen A."/>
            <person name="Lutzoni F."/>
            <person name="Magnuson J."/>
            <person name="Mondo S."/>
            <person name="Nolan M."/>
            <person name="Ohm R."/>
            <person name="Pangilinan J."/>
            <person name="Park H.-J."/>
            <person name="Ramirez L."/>
            <person name="Alfaro M."/>
            <person name="Sun H."/>
            <person name="Tritt A."/>
            <person name="Yoshinaga Y."/>
            <person name="Zwiers L.-H."/>
            <person name="Turgeon B."/>
            <person name="Goodwin S."/>
            <person name="Spatafora J."/>
            <person name="Crous P."/>
            <person name="Grigoriev I."/>
        </authorList>
    </citation>
    <scope>NUCLEOTIDE SEQUENCE</scope>
    <source>
        <strain evidence="10">CBS 109.77</strain>
    </source>
</reference>
<dbReference type="Pfam" id="PF02518">
    <property type="entry name" value="HATPase_c"/>
    <property type="match status" value="1"/>
</dbReference>
<dbReference type="GO" id="GO:0000155">
    <property type="term" value="F:phosphorelay sensor kinase activity"/>
    <property type="evidence" value="ECO:0007669"/>
    <property type="project" value="InterPro"/>
</dbReference>
<dbReference type="SUPFAM" id="SSF47384">
    <property type="entry name" value="Homodimeric domain of signal transducing histidine kinase"/>
    <property type="match status" value="1"/>
</dbReference>
<evidence type="ECO:0000313" key="10">
    <source>
        <dbReference type="EMBL" id="KAF2795626.1"/>
    </source>
</evidence>
<dbReference type="InterPro" id="IPR011006">
    <property type="entry name" value="CheY-like_superfamily"/>
</dbReference>
<dbReference type="Gene3D" id="3.30.565.10">
    <property type="entry name" value="Histidine kinase-like ATPase, C-terminal domain"/>
    <property type="match status" value="1"/>
</dbReference>